<comment type="caution">
    <text evidence="1">The sequence shown here is derived from an EMBL/GenBank/DDBJ whole genome shotgun (WGS) entry which is preliminary data.</text>
</comment>
<dbReference type="Proteomes" id="UP000712281">
    <property type="component" value="Unassembled WGS sequence"/>
</dbReference>
<evidence type="ECO:0000313" key="2">
    <source>
        <dbReference type="Proteomes" id="UP000712281"/>
    </source>
</evidence>
<evidence type="ECO:0000313" key="1">
    <source>
        <dbReference type="EMBL" id="KAF2558979.1"/>
    </source>
</evidence>
<proteinExistence type="predicted"/>
<organism evidence="1 2">
    <name type="scientific">Brassica cretica</name>
    <name type="common">Mustard</name>
    <dbReference type="NCBI Taxonomy" id="69181"/>
    <lineage>
        <taxon>Eukaryota</taxon>
        <taxon>Viridiplantae</taxon>
        <taxon>Streptophyta</taxon>
        <taxon>Embryophyta</taxon>
        <taxon>Tracheophyta</taxon>
        <taxon>Spermatophyta</taxon>
        <taxon>Magnoliopsida</taxon>
        <taxon>eudicotyledons</taxon>
        <taxon>Gunneridae</taxon>
        <taxon>Pentapetalae</taxon>
        <taxon>rosids</taxon>
        <taxon>malvids</taxon>
        <taxon>Brassicales</taxon>
        <taxon>Brassicaceae</taxon>
        <taxon>Brassiceae</taxon>
        <taxon>Brassica</taxon>
    </lineage>
</organism>
<dbReference type="EMBL" id="QGKW02001940">
    <property type="protein sequence ID" value="KAF2558979.1"/>
    <property type="molecule type" value="Genomic_DNA"/>
</dbReference>
<protein>
    <submittedName>
        <fullName evidence="1">Uncharacterized protein</fullName>
    </submittedName>
</protein>
<dbReference type="AlphaFoldDB" id="A0A3N6QLR1"/>
<gene>
    <name evidence="1" type="ORF">F2Q68_00013191</name>
</gene>
<reference evidence="1" key="1">
    <citation type="submission" date="2019-12" db="EMBL/GenBank/DDBJ databases">
        <title>Genome sequencing and annotation of Brassica cretica.</title>
        <authorList>
            <person name="Studholme D.J."/>
            <person name="Sarris P.F."/>
        </authorList>
    </citation>
    <scope>NUCLEOTIDE SEQUENCE</scope>
    <source>
        <strain evidence="1">PFS-001/15</strain>
        <tissue evidence="1">Leaf</tissue>
    </source>
</reference>
<name>A0A3N6QLR1_BRACR</name>
<accession>A0A3N6QLR1</accession>
<sequence>MPEQKLFYELQGIICSSEGQRVFYLGLMGHVVHSSLSTSILLVPIAKSRVCTGAVSAVDKPLFVCVMSIAYHVLAVFLALVKIQLSPSNSRLLLQVDAWLNGV</sequence>